<dbReference type="AlphaFoldDB" id="A0A146KGU0"/>
<name>A0A146KGU0_9EUKA</name>
<feature type="coiled-coil region" evidence="1">
    <location>
        <begin position="270"/>
        <end position="297"/>
    </location>
</feature>
<accession>A0A146KGU0</accession>
<proteinExistence type="predicted"/>
<reference evidence="3" key="1">
    <citation type="submission" date="2015-07" db="EMBL/GenBank/DDBJ databases">
        <title>Adaptation to a free-living lifestyle via gene acquisitions in the diplomonad Trepomonas sp. PC1.</title>
        <authorList>
            <person name="Xu F."/>
            <person name="Jerlstrom-Hultqvist J."/>
            <person name="Kolisko M."/>
            <person name="Simpson A.G.B."/>
            <person name="Roger A.J."/>
            <person name="Svard S.G."/>
            <person name="Andersson J.O."/>
        </authorList>
    </citation>
    <scope>NUCLEOTIDE SEQUENCE</scope>
    <source>
        <strain evidence="3">PC1</strain>
    </source>
</reference>
<feature type="compositionally biased region" description="Polar residues" evidence="2">
    <location>
        <begin position="135"/>
        <end position="144"/>
    </location>
</feature>
<evidence type="ECO:0000256" key="2">
    <source>
        <dbReference type="SAM" id="MobiDB-lite"/>
    </source>
</evidence>
<keyword evidence="1" id="KW-0175">Coiled coil</keyword>
<feature type="non-terminal residue" evidence="3">
    <location>
        <position position="1"/>
    </location>
</feature>
<organism evidence="3">
    <name type="scientific">Trepomonas sp. PC1</name>
    <dbReference type="NCBI Taxonomy" id="1076344"/>
    <lineage>
        <taxon>Eukaryota</taxon>
        <taxon>Metamonada</taxon>
        <taxon>Diplomonadida</taxon>
        <taxon>Hexamitidae</taxon>
        <taxon>Hexamitinae</taxon>
        <taxon>Trepomonas</taxon>
    </lineage>
</organism>
<protein>
    <submittedName>
        <fullName evidence="3">Uncharacterized protein</fullName>
    </submittedName>
</protein>
<feature type="region of interest" description="Disordered" evidence="2">
    <location>
        <begin position="135"/>
        <end position="158"/>
    </location>
</feature>
<evidence type="ECO:0000313" key="3">
    <source>
        <dbReference type="EMBL" id="JAP95980.1"/>
    </source>
</evidence>
<feature type="compositionally biased region" description="Polar residues" evidence="2">
    <location>
        <begin position="170"/>
        <end position="181"/>
    </location>
</feature>
<feature type="region of interest" description="Disordered" evidence="2">
    <location>
        <begin position="170"/>
        <end position="190"/>
    </location>
</feature>
<dbReference type="EMBL" id="GDID01000626">
    <property type="protein sequence ID" value="JAP95980.1"/>
    <property type="molecule type" value="Transcribed_RNA"/>
</dbReference>
<evidence type="ECO:0000256" key="1">
    <source>
        <dbReference type="SAM" id="Coils"/>
    </source>
</evidence>
<gene>
    <name evidence="3" type="ORF">TPC1_10840</name>
</gene>
<sequence length="1156" mass="136381">LSQARFSDIRHKVNNLLIRLQIVKTVGSLVDNTDFIDAVAMQDVQKTFQLLKTKFQTENLYNVIESAFQLKENLQFEEQIHQNTVALRNQLVQKLNLKEYFQKQNAQNNPSFASQPKSKIDLSMFKFTQQQKVQKPIKSQISTQNHRKTSPALQNRSQLNQSLKIDLTDSFQQSESKNSPKPSYKVKHQNSLEKDIDKAMGLEIMQNDIEFEEEQEYVEQLSPSENSSPIFKLKNKLKNKPKNKKPQGQIDQVDQIDETVNSATNSHNVNIVANKQLDQVETKIQEQANKQQEKSKTKQKLKIRVYKLEQEPQQLILSDKVENYSDEVLKFLDYSEFDCSKLEFQTEIQKEEYMGIPFLQRKEVKQMIISQFECQYHRYKETMALREIQSMQKQQQKKKKPALFSSQILKVQGSISPISKVEIQNNSELISEQPKSKSTMRVKERKTPIQLQAAELLKVEFVKLSVEPEQRIQIEIIKPPNRQVSLQTQKKACLAQEDPFEYVQIKRTHSVTFRIQRFKLQKRVVLPNLSRSQVRSASQKPQKYQKSDLAAFCQIPQQKTHFQSNSNCKHLNEFKNLLSSQISGNFDGFCVKPCDFYCNQLISLNHVELAQPRSKVVELFDTNLLQFLKPALHNYLSDSYYLQFNATKFQKDESLQFYSPDLYEENFLTAIPIKYLFKLFVMQQSENYPVQLKIQLQKEKLSFRDFNSFNLGHLLLFCLQQSAKQIIQFQYENKDQFLFQHAKFKTHYRFPLQSVLNQFNKQSESVNEILYQQTQRVLFRLCGLAEATQLFQNAISYKIYNFYLSLKEKQEISIEALQKHVKYQNSLKELLFFSTQLEEQTKTLVDNPFDSFFKTIQIPLFGQFFVVFGDNRVQEKLEMKPVTKFRRFQKIHFMNAIRALGYDEPDEKCIAIPISIFQLYVLFSQQQITKYQFLVEYLKISEIWDLQQVLQILPQIFHFTLEQAVKLHNQLILANFELIFCNDINQYFRQSNLDLSDQKFVFNRFQLAQTKQKKQKVEKQIEVTQKENEEQSYQVVNIQIQTKPTHENAKQAEIFEVINQKTTKLPKLIKPKFQNQFIGEEYIQNLEHQDQQNSYTINAQRIQQNKIHKAISPMRFKPEQFENRQVTKDRKLRIPLILTGDLAKKAKMANRLIGRK</sequence>
<feature type="coiled-coil region" evidence="1">
    <location>
        <begin position="1007"/>
        <end position="1034"/>
    </location>
</feature>